<gene>
    <name evidence="1" type="ORF">FA95DRAFT_1569636</name>
</gene>
<accession>A0ACB8S777</accession>
<dbReference type="EMBL" id="MU275848">
    <property type="protein sequence ID" value="KAI0052052.1"/>
    <property type="molecule type" value="Genomic_DNA"/>
</dbReference>
<keyword evidence="2" id="KW-1185">Reference proteome</keyword>
<reference evidence="1" key="2">
    <citation type="journal article" date="2022" name="New Phytol.">
        <title>Evolutionary transition to the ectomycorrhizal habit in the genomes of a hyperdiverse lineage of mushroom-forming fungi.</title>
        <authorList>
            <person name="Looney B."/>
            <person name="Miyauchi S."/>
            <person name="Morin E."/>
            <person name="Drula E."/>
            <person name="Courty P.E."/>
            <person name="Kohler A."/>
            <person name="Kuo A."/>
            <person name="LaButti K."/>
            <person name="Pangilinan J."/>
            <person name="Lipzen A."/>
            <person name="Riley R."/>
            <person name="Andreopoulos W."/>
            <person name="He G."/>
            <person name="Johnson J."/>
            <person name="Nolan M."/>
            <person name="Tritt A."/>
            <person name="Barry K.W."/>
            <person name="Grigoriev I.V."/>
            <person name="Nagy L.G."/>
            <person name="Hibbett D."/>
            <person name="Henrissat B."/>
            <person name="Matheny P.B."/>
            <person name="Labbe J."/>
            <person name="Martin F.M."/>
        </authorList>
    </citation>
    <scope>NUCLEOTIDE SEQUENCE</scope>
    <source>
        <strain evidence="1">FP105234-sp</strain>
    </source>
</reference>
<reference evidence="1" key="1">
    <citation type="submission" date="2021-02" db="EMBL/GenBank/DDBJ databases">
        <authorList>
            <consortium name="DOE Joint Genome Institute"/>
            <person name="Ahrendt S."/>
            <person name="Looney B.P."/>
            <person name="Miyauchi S."/>
            <person name="Morin E."/>
            <person name="Drula E."/>
            <person name="Courty P.E."/>
            <person name="Chicoki N."/>
            <person name="Fauchery L."/>
            <person name="Kohler A."/>
            <person name="Kuo A."/>
            <person name="Labutti K."/>
            <person name="Pangilinan J."/>
            <person name="Lipzen A."/>
            <person name="Riley R."/>
            <person name="Andreopoulos W."/>
            <person name="He G."/>
            <person name="Johnson J."/>
            <person name="Barry K.W."/>
            <person name="Grigoriev I.V."/>
            <person name="Nagy L."/>
            <person name="Hibbett D."/>
            <person name="Henrissat B."/>
            <person name="Matheny P.B."/>
            <person name="Labbe J."/>
            <person name="Martin F."/>
        </authorList>
    </citation>
    <scope>NUCLEOTIDE SEQUENCE</scope>
    <source>
        <strain evidence="1">FP105234-sp</strain>
    </source>
</reference>
<sequence length="470" mass="55402">MSQFRPSSFDSIEPTEAWKAMLRHDIQQKLKMKHINARDLRDAYLKKYADLNIRARIVEKYEKTNQDLKAAEEEEYARLLLAELHRRRDAAQRSRQETISFEEQQHRASVEDARTKEQREQEQVSELERLRRRLDVVRAQRTGTTEQPTVRSPPVTAPLRQRDSAEELVARVRMLQDDAQRKAAEAADAQRRAADMERQLMAKREARRRAMEEQRQRAAREEERRQEEEAAERMRREETLREEEEARQRARRNDEDRKALEEAIQREEELAAIKFELRTLEDPGGSAELKSAEQSLARDWTYTHQEHRTADPELDDDYEHTHGAGIEEDDSDLRLLMHDLQLSRASAKEAEDTARRLETQLSSNLTALAWQRDSFQCTPATTPKPHGVPAPAISNDRDELAARVEAHRRRELEVQRMEEAASRAMASARMRMEEVEMMRREQELRQREEAALMMKEEATRMLREMEEFEQ</sequence>
<proteinExistence type="predicted"/>
<name>A0ACB8S777_9AGAM</name>
<protein>
    <submittedName>
        <fullName evidence="1">Uncharacterized protein</fullName>
    </submittedName>
</protein>
<dbReference type="Proteomes" id="UP000814033">
    <property type="component" value="Unassembled WGS sequence"/>
</dbReference>
<organism evidence="1 2">
    <name type="scientific">Auriscalpium vulgare</name>
    <dbReference type="NCBI Taxonomy" id="40419"/>
    <lineage>
        <taxon>Eukaryota</taxon>
        <taxon>Fungi</taxon>
        <taxon>Dikarya</taxon>
        <taxon>Basidiomycota</taxon>
        <taxon>Agaricomycotina</taxon>
        <taxon>Agaricomycetes</taxon>
        <taxon>Russulales</taxon>
        <taxon>Auriscalpiaceae</taxon>
        <taxon>Auriscalpium</taxon>
    </lineage>
</organism>
<comment type="caution">
    <text evidence="1">The sequence shown here is derived from an EMBL/GenBank/DDBJ whole genome shotgun (WGS) entry which is preliminary data.</text>
</comment>
<evidence type="ECO:0000313" key="1">
    <source>
        <dbReference type="EMBL" id="KAI0052052.1"/>
    </source>
</evidence>
<evidence type="ECO:0000313" key="2">
    <source>
        <dbReference type="Proteomes" id="UP000814033"/>
    </source>
</evidence>